<evidence type="ECO:0000256" key="2">
    <source>
        <dbReference type="ARBA" id="ARBA00022803"/>
    </source>
</evidence>
<feature type="chain" id="PRO_5013008936" evidence="3">
    <location>
        <begin position="19"/>
        <end position="233"/>
    </location>
</feature>
<dbReference type="PANTHER" id="PTHR44858:SF1">
    <property type="entry name" value="UDP-N-ACETYLGLUCOSAMINE--PEPTIDE N-ACETYLGLUCOSAMINYLTRANSFERASE SPINDLY-RELATED"/>
    <property type="match status" value="1"/>
</dbReference>
<dbReference type="EMBL" id="FXYE01000002">
    <property type="protein sequence ID" value="SMX42237.1"/>
    <property type="molecule type" value="Genomic_DNA"/>
</dbReference>
<dbReference type="RefSeq" id="WP_093967136.1">
    <property type="nucleotide sequence ID" value="NZ_FXYE01000002.1"/>
</dbReference>
<dbReference type="Pfam" id="PF13432">
    <property type="entry name" value="TPR_16"/>
    <property type="match status" value="1"/>
</dbReference>
<dbReference type="InterPro" id="IPR050498">
    <property type="entry name" value="Ycf3"/>
</dbReference>
<dbReference type="Pfam" id="PF13181">
    <property type="entry name" value="TPR_8"/>
    <property type="match status" value="1"/>
</dbReference>
<name>A0A238KHR8_9RHOB</name>
<keyword evidence="2" id="KW-0802">TPR repeat</keyword>
<dbReference type="Gene3D" id="1.25.40.10">
    <property type="entry name" value="Tetratricopeptide repeat domain"/>
    <property type="match status" value="2"/>
</dbReference>
<keyword evidence="3" id="KW-0732">Signal</keyword>
<dbReference type="PANTHER" id="PTHR44858">
    <property type="entry name" value="TETRATRICOPEPTIDE REPEAT PROTEIN 6"/>
    <property type="match status" value="1"/>
</dbReference>
<sequence length="233" mass="26573">MRKFLAIALLFLPNAALCETAHPCFTLNPNSNPTAAKAACTDYLTSGERSDEDRGEAYANRGIAQRELGQMRLSVADLTKAIDAFPDPRHMRMLAWTYRELGQPAKAEKLYTRVLKTDDHWQAWLSRCVVRQDQEKFAEAAKDCEQAILRDPDNLDALFFGARAYNFLDQGRRALPLASKARQLAPDDPRHLIEYVWALQLSGRREEARREARDGLNRFPNHPDLTEFLKLSN</sequence>
<dbReference type="SUPFAM" id="SSF48452">
    <property type="entry name" value="TPR-like"/>
    <property type="match status" value="1"/>
</dbReference>
<accession>A0A238KHR8</accession>
<gene>
    <name evidence="4" type="ORF">COL8621_01919</name>
</gene>
<reference evidence="5" key="1">
    <citation type="submission" date="2017-05" db="EMBL/GenBank/DDBJ databases">
        <authorList>
            <person name="Rodrigo-Torres L."/>
            <person name="Arahal R. D."/>
            <person name="Lucena T."/>
        </authorList>
    </citation>
    <scope>NUCLEOTIDE SEQUENCE [LARGE SCALE GENOMIC DNA]</scope>
    <source>
        <strain evidence="5">CECT 8621</strain>
    </source>
</reference>
<proteinExistence type="predicted"/>
<dbReference type="InterPro" id="IPR011990">
    <property type="entry name" value="TPR-like_helical_dom_sf"/>
</dbReference>
<protein>
    <submittedName>
        <fullName evidence="4">Tetratricopeptide repeat protein</fullName>
    </submittedName>
</protein>
<evidence type="ECO:0000313" key="5">
    <source>
        <dbReference type="Proteomes" id="UP000202922"/>
    </source>
</evidence>
<feature type="signal peptide" evidence="3">
    <location>
        <begin position="1"/>
        <end position="18"/>
    </location>
</feature>
<keyword evidence="5" id="KW-1185">Reference proteome</keyword>
<dbReference type="AlphaFoldDB" id="A0A238KHR8"/>
<evidence type="ECO:0000313" key="4">
    <source>
        <dbReference type="EMBL" id="SMX42237.1"/>
    </source>
</evidence>
<evidence type="ECO:0000256" key="1">
    <source>
        <dbReference type="ARBA" id="ARBA00022737"/>
    </source>
</evidence>
<evidence type="ECO:0000256" key="3">
    <source>
        <dbReference type="SAM" id="SignalP"/>
    </source>
</evidence>
<dbReference type="InterPro" id="IPR019734">
    <property type="entry name" value="TPR_rpt"/>
</dbReference>
<dbReference type="SMART" id="SM00028">
    <property type="entry name" value="TPR"/>
    <property type="match status" value="3"/>
</dbReference>
<dbReference type="OrthoDB" id="7857753at2"/>
<keyword evidence="1" id="KW-0677">Repeat</keyword>
<organism evidence="4 5">
    <name type="scientific">Actibacterium lipolyticum</name>
    <dbReference type="NCBI Taxonomy" id="1524263"/>
    <lineage>
        <taxon>Bacteria</taxon>
        <taxon>Pseudomonadati</taxon>
        <taxon>Pseudomonadota</taxon>
        <taxon>Alphaproteobacteria</taxon>
        <taxon>Rhodobacterales</taxon>
        <taxon>Roseobacteraceae</taxon>
        <taxon>Actibacterium</taxon>
    </lineage>
</organism>
<dbReference type="Proteomes" id="UP000202922">
    <property type="component" value="Unassembled WGS sequence"/>
</dbReference>